<evidence type="ECO:0000256" key="5">
    <source>
        <dbReference type="ARBA" id="ARBA00022692"/>
    </source>
</evidence>
<evidence type="ECO:0000256" key="3">
    <source>
        <dbReference type="ARBA" id="ARBA00010617"/>
    </source>
</evidence>
<name>A0A8H7SF46_9FUNG</name>
<dbReference type="PANTHER" id="PTHR46206:SF5">
    <property type="entry name" value="P450, PUTATIVE (EUROFUNG)-RELATED"/>
    <property type="match status" value="1"/>
</dbReference>
<feature type="binding site" description="axial binding residue" evidence="11">
    <location>
        <position position="473"/>
    </location>
    <ligand>
        <name>heme</name>
        <dbReference type="ChEBI" id="CHEBI:30413"/>
    </ligand>
    <ligandPart>
        <name>Fe</name>
        <dbReference type="ChEBI" id="CHEBI:18248"/>
    </ligandPart>
</feature>
<dbReference type="PRINTS" id="PR00465">
    <property type="entry name" value="EP450IV"/>
</dbReference>
<protein>
    <recommendedName>
        <fullName evidence="15">Cytochrome P450</fullName>
    </recommendedName>
</protein>
<dbReference type="GO" id="GO:0004497">
    <property type="term" value="F:monooxygenase activity"/>
    <property type="evidence" value="ECO:0007669"/>
    <property type="project" value="UniProtKB-KW"/>
</dbReference>
<comment type="subcellular location">
    <subcellularLocation>
        <location evidence="2">Membrane</location>
    </subcellularLocation>
</comment>
<keyword evidence="5" id="KW-0812">Transmembrane</keyword>
<dbReference type="InterPro" id="IPR001128">
    <property type="entry name" value="Cyt_P450"/>
</dbReference>
<dbReference type="GO" id="GO:0020037">
    <property type="term" value="F:heme binding"/>
    <property type="evidence" value="ECO:0007669"/>
    <property type="project" value="InterPro"/>
</dbReference>
<keyword evidence="7" id="KW-1133">Transmembrane helix</keyword>
<dbReference type="PANTHER" id="PTHR46206">
    <property type="entry name" value="CYTOCHROME P450"/>
    <property type="match status" value="1"/>
</dbReference>
<sequence length="528" mass="59585">MEQYLASATTSIGKAVNLFQNTDFYSKALELYSRSSRNELLLMGGATFFTFYNLVDYIKSRREKLNLPPRVGYAFPLLGHLPYIFYDSNRFLDWCSEKYGDIYDLNLGGSITTIAAGRSAEEALKAPADELSLEEGILKDVLFMHYVIDPTTFEIGFEANPPVAKEVISPQKILTLTDRIIRGLNRGLDILTEDQDTYLTKNPNLFLQRWVAYMSVGSLVGQEVETNPIVIKSFADFTSDVTNNVGIFLSTPKSLHKFIIPFLQQVEWHRQVMRDHVLPVVRQRREKMRQAEAAGVPHGLDSNFLQGLVEYKKPDGSSYTDEEVAQSVLLIAFASVHTTSMNLSFSLYWLLARPDLREELEKEMQEVLGDGPITNEGLAQMKFLDQFIREVLRQGVDKMANAKAVMKDVYTFANGYQVPKGRRVQSTNRQLNFNGLNANRSTVEEMDPRMSGNKTSTAPGRDFVTFGLGKHLCPGRFFAVHEIKMSLITLLRRFDVATASGKLPTPNRYLGGMIAQTSDDPLVFTKKK</sequence>
<keyword evidence="8 11" id="KW-0408">Iron</keyword>
<dbReference type="SUPFAM" id="SSF48264">
    <property type="entry name" value="Cytochrome P450"/>
    <property type="match status" value="1"/>
</dbReference>
<keyword evidence="10" id="KW-0472">Membrane</keyword>
<comment type="similarity">
    <text evidence="3 12">Belongs to the cytochrome P450 family.</text>
</comment>
<dbReference type="GO" id="GO:0005506">
    <property type="term" value="F:iron ion binding"/>
    <property type="evidence" value="ECO:0007669"/>
    <property type="project" value="InterPro"/>
</dbReference>
<evidence type="ECO:0000256" key="8">
    <source>
        <dbReference type="ARBA" id="ARBA00023004"/>
    </source>
</evidence>
<organism evidence="13 14">
    <name type="scientific">Circinella minor</name>
    <dbReference type="NCBI Taxonomy" id="1195481"/>
    <lineage>
        <taxon>Eukaryota</taxon>
        <taxon>Fungi</taxon>
        <taxon>Fungi incertae sedis</taxon>
        <taxon>Mucoromycota</taxon>
        <taxon>Mucoromycotina</taxon>
        <taxon>Mucoromycetes</taxon>
        <taxon>Mucorales</taxon>
        <taxon>Lichtheimiaceae</taxon>
        <taxon>Circinella</taxon>
    </lineage>
</organism>
<evidence type="ECO:0000256" key="1">
    <source>
        <dbReference type="ARBA" id="ARBA00001971"/>
    </source>
</evidence>
<gene>
    <name evidence="13" type="ORF">INT45_011990</name>
</gene>
<dbReference type="AlphaFoldDB" id="A0A8H7SF46"/>
<evidence type="ECO:0000313" key="14">
    <source>
        <dbReference type="Proteomes" id="UP000646827"/>
    </source>
</evidence>
<evidence type="ECO:0000256" key="10">
    <source>
        <dbReference type="ARBA" id="ARBA00023136"/>
    </source>
</evidence>
<dbReference type="Proteomes" id="UP000646827">
    <property type="component" value="Unassembled WGS sequence"/>
</dbReference>
<evidence type="ECO:0000256" key="11">
    <source>
        <dbReference type="PIRSR" id="PIRSR602403-1"/>
    </source>
</evidence>
<dbReference type="InterPro" id="IPR002403">
    <property type="entry name" value="Cyt_P450_E_grp-IV"/>
</dbReference>
<dbReference type="InterPro" id="IPR017972">
    <property type="entry name" value="Cyt_P450_CS"/>
</dbReference>
<accession>A0A8H7SF46</accession>
<dbReference type="GO" id="GO:0016705">
    <property type="term" value="F:oxidoreductase activity, acting on paired donors, with incorporation or reduction of molecular oxygen"/>
    <property type="evidence" value="ECO:0007669"/>
    <property type="project" value="InterPro"/>
</dbReference>
<evidence type="ECO:0000256" key="6">
    <source>
        <dbReference type="ARBA" id="ARBA00022723"/>
    </source>
</evidence>
<evidence type="ECO:0008006" key="15">
    <source>
        <dbReference type="Google" id="ProtNLM"/>
    </source>
</evidence>
<dbReference type="OrthoDB" id="1844152at2759"/>
<keyword evidence="4 11" id="KW-0349">Heme</keyword>
<evidence type="ECO:0000256" key="12">
    <source>
        <dbReference type="RuleBase" id="RU000461"/>
    </source>
</evidence>
<keyword evidence="12" id="KW-0560">Oxidoreductase</keyword>
<keyword evidence="9 12" id="KW-0503">Monooxygenase</keyword>
<keyword evidence="6 11" id="KW-0479">Metal-binding</keyword>
<reference evidence="13 14" key="1">
    <citation type="submission" date="2020-12" db="EMBL/GenBank/DDBJ databases">
        <title>Metabolic potential, ecology and presence of endohyphal bacteria is reflected in genomic diversity of Mucoromycotina.</title>
        <authorList>
            <person name="Muszewska A."/>
            <person name="Okrasinska A."/>
            <person name="Steczkiewicz K."/>
            <person name="Drgas O."/>
            <person name="Orlowska M."/>
            <person name="Perlinska-Lenart U."/>
            <person name="Aleksandrzak-Piekarczyk T."/>
            <person name="Szatraj K."/>
            <person name="Zielenkiewicz U."/>
            <person name="Pilsyk S."/>
            <person name="Malc E."/>
            <person name="Mieczkowski P."/>
            <person name="Kruszewska J.S."/>
            <person name="Biernat P."/>
            <person name="Pawlowska J."/>
        </authorList>
    </citation>
    <scope>NUCLEOTIDE SEQUENCE [LARGE SCALE GENOMIC DNA]</scope>
    <source>
        <strain evidence="13 14">CBS 142.35</strain>
    </source>
</reference>
<comment type="cofactor">
    <cofactor evidence="1 11">
        <name>heme</name>
        <dbReference type="ChEBI" id="CHEBI:30413"/>
    </cofactor>
</comment>
<proteinExistence type="inferred from homology"/>
<keyword evidence="14" id="KW-1185">Reference proteome</keyword>
<evidence type="ECO:0000313" key="13">
    <source>
        <dbReference type="EMBL" id="KAG2227966.1"/>
    </source>
</evidence>
<dbReference type="EMBL" id="JAEPRB010000003">
    <property type="protein sequence ID" value="KAG2227966.1"/>
    <property type="molecule type" value="Genomic_DNA"/>
</dbReference>
<comment type="caution">
    <text evidence="13">The sequence shown here is derived from an EMBL/GenBank/DDBJ whole genome shotgun (WGS) entry which is preliminary data.</text>
</comment>
<dbReference type="PROSITE" id="PS00086">
    <property type="entry name" value="CYTOCHROME_P450"/>
    <property type="match status" value="1"/>
</dbReference>
<dbReference type="Pfam" id="PF00067">
    <property type="entry name" value="p450"/>
    <property type="match status" value="1"/>
</dbReference>
<dbReference type="Gene3D" id="1.10.630.10">
    <property type="entry name" value="Cytochrome P450"/>
    <property type="match status" value="1"/>
</dbReference>
<evidence type="ECO:0000256" key="2">
    <source>
        <dbReference type="ARBA" id="ARBA00004370"/>
    </source>
</evidence>
<dbReference type="GO" id="GO:0016020">
    <property type="term" value="C:membrane"/>
    <property type="evidence" value="ECO:0007669"/>
    <property type="project" value="UniProtKB-SubCell"/>
</dbReference>
<dbReference type="InterPro" id="IPR036396">
    <property type="entry name" value="Cyt_P450_sf"/>
</dbReference>
<evidence type="ECO:0000256" key="4">
    <source>
        <dbReference type="ARBA" id="ARBA00022617"/>
    </source>
</evidence>
<evidence type="ECO:0000256" key="7">
    <source>
        <dbReference type="ARBA" id="ARBA00022989"/>
    </source>
</evidence>
<evidence type="ECO:0000256" key="9">
    <source>
        <dbReference type="ARBA" id="ARBA00023033"/>
    </source>
</evidence>